<gene>
    <name evidence="4" type="ORF">FHR34_006283</name>
</gene>
<proteinExistence type="predicted"/>
<sequence>MVLRSARSWLAARATQFRQWWGRLSTAAKVVVVGVPLIAIGVGTALATMGGGGGHPTAVSSPTASSPPSSSPPSGSPTAPPTSPPSAVAPLTGLDQPEGRIVAVKIDNIVNARPQTGINSADVVYTIEVEGGLTRFMAVFDANHLPPVVGPVRSARESDLPILEQYGKVPFAYSGALTKFLPVLSDANIFNASPNQSGSSYFRGPGVAPYNLFVRPSSILAAFPDSAPAQDIGFRFGPAPAGGQAESVYNVSFPAAKFTFDWSQQAQKWLVAMDGSPAQTTDAGQMGAPTVVIQHVAETTSPRGFEDSPGVPSPYAPTVGSGSATVLRDGKAYDASWSRPTDNSPTTFTQPNGQPMDFHPGQVWVVLAPS</sequence>
<feature type="compositionally biased region" description="Pro residues" evidence="1">
    <location>
        <begin position="69"/>
        <end position="84"/>
    </location>
</feature>
<dbReference type="Pfam" id="PF17479">
    <property type="entry name" value="DUF3048_C"/>
    <property type="match status" value="1"/>
</dbReference>
<name>A0A7W7R8M3_KITKI</name>
<dbReference type="Pfam" id="PF11258">
    <property type="entry name" value="DUF3048"/>
    <property type="match status" value="1"/>
</dbReference>
<feature type="compositionally biased region" description="Polar residues" evidence="1">
    <location>
        <begin position="338"/>
        <end position="353"/>
    </location>
</feature>
<keyword evidence="5" id="KW-1185">Reference proteome</keyword>
<evidence type="ECO:0008006" key="6">
    <source>
        <dbReference type="Google" id="ProtNLM"/>
    </source>
</evidence>
<dbReference type="EMBL" id="JACHJV010000001">
    <property type="protein sequence ID" value="MBB4927290.1"/>
    <property type="molecule type" value="Genomic_DNA"/>
</dbReference>
<protein>
    <recommendedName>
        <fullName evidence="6">DUF3048 domain-containing protein</fullName>
    </recommendedName>
</protein>
<dbReference type="Proteomes" id="UP000540506">
    <property type="component" value="Unassembled WGS sequence"/>
</dbReference>
<feature type="region of interest" description="Disordered" evidence="1">
    <location>
        <begin position="301"/>
        <end position="357"/>
    </location>
</feature>
<evidence type="ECO:0000313" key="4">
    <source>
        <dbReference type="EMBL" id="MBB4927290.1"/>
    </source>
</evidence>
<organism evidence="4 5">
    <name type="scientific">Kitasatospora kifunensis</name>
    <name type="common">Streptomyces kifunensis</name>
    <dbReference type="NCBI Taxonomy" id="58351"/>
    <lineage>
        <taxon>Bacteria</taxon>
        <taxon>Bacillati</taxon>
        <taxon>Actinomycetota</taxon>
        <taxon>Actinomycetes</taxon>
        <taxon>Kitasatosporales</taxon>
        <taxon>Streptomycetaceae</taxon>
        <taxon>Kitasatospora</taxon>
    </lineage>
</organism>
<feature type="domain" description="DUF3048" evidence="2">
    <location>
        <begin position="91"/>
        <end position="225"/>
    </location>
</feature>
<accession>A0A7W7R8M3</accession>
<dbReference type="SUPFAM" id="SSF159774">
    <property type="entry name" value="YerB-like"/>
    <property type="match status" value="1"/>
</dbReference>
<dbReference type="RefSeq" id="WP_246560179.1">
    <property type="nucleotide sequence ID" value="NZ_JACHJV010000001.1"/>
</dbReference>
<comment type="caution">
    <text evidence="4">The sequence shown here is derived from an EMBL/GenBank/DDBJ whole genome shotgun (WGS) entry which is preliminary data.</text>
</comment>
<dbReference type="InterPro" id="IPR021416">
    <property type="entry name" value="DUF3048_N"/>
</dbReference>
<evidence type="ECO:0000256" key="1">
    <source>
        <dbReference type="SAM" id="MobiDB-lite"/>
    </source>
</evidence>
<feature type="compositionally biased region" description="Low complexity" evidence="1">
    <location>
        <begin position="56"/>
        <end position="68"/>
    </location>
</feature>
<evidence type="ECO:0000313" key="5">
    <source>
        <dbReference type="Proteomes" id="UP000540506"/>
    </source>
</evidence>
<dbReference type="AlphaFoldDB" id="A0A7W7R8M3"/>
<feature type="domain" description="DUF3048" evidence="3">
    <location>
        <begin position="251"/>
        <end position="365"/>
    </location>
</feature>
<feature type="region of interest" description="Disordered" evidence="1">
    <location>
        <begin position="51"/>
        <end position="92"/>
    </location>
</feature>
<dbReference type="InterPro" id="IPR035328">
    <property type="entry name" value="DUF3048_C"/>
</dbReference>
<evidence type="ECO:0000259" key="2">
    <source>
        <dbReference type="Pfam" id="PF11258"/>
    </source>
</evidence>
<reference evidence="4 5" key="1">
    <citation type="submission" date="2020-08" db="EMBL/GenBank/DDBJ databases">
        <title>Sequencing the genomes of 1000 actinobacteria strains.</title>
        <authorList>
            <person name="Klenk H.-P."/>
        </authorList>
    </citation>
    <scope>NUCLEOTIDE SEQUENCE [LARGE SCALE GENOMIC DNA]</scope>
    <source>
        <strain evidence="4 5">DSM 41654</strain>
    </source>
</reference>
<dbReference type="Gene3D" id="3.50.90.10">
    <property type="entry name" value="YerB-like"/>
    <property type="match status" value="1"/>
</dbReference>
<evidence type="ECO:0000259" key="3">
    <source>
        <dbReference type="Pfam" id="PF17479"/>
    </source>
</evidence>
<dbReference type="InterPro" id="IPR023158">
    <property type="entry name" value="YerB-like_sf"/>
</dbReference>